<keyword evidence="1" id="KW-0808">Transferase</keyword>
<keyword evidence="1" id="KW-0862">Zinc</keyword>
<evidence type="ECO:0000313" key="4">
    <source>
        <dbReference type="Proteomes" id="UP000182259"/>
    </source>
</evidence>
<proteinExistence type="inferred from homology"/>
<reference evidence="3 4" key="1">
    <citation type="submission" date="2016-10" db="EMBL/GenBank/DDBJ databases">
        <authorList>
            <person name="de Groot N.N."/>
        </authorList>
    </citation>
    <scope>NUCLEOTIDE SEQUENCE [LARGE SCALE GENOMIC DNA]</scope>
    <source>
        <strain evidence="3 4">PYCC 4715</strain>
    </source>
</reference>
<dbReference type="GO" id="GO:1990116">
    <property type="term" value="P:ribosome-associated ubiquitin-dependent protein catabolic process"/>
    <property type="evidence" value="ECO:0007669"/>
    <property type="project" value="UniProtKB-UniRule"/>
</dbReference>
<comment type="similarity">
    <text evidence="1">Belongs to the LTN1 family.</text>
</comment>
<dbReference type="Pfam" id="PF23009">
    <property type="entry name" value="UBC_like"/>
    <property type="match status" value="1"/>
</dbReference>
<dbReference type="PANTHER" id="PTHR12389">
    <property type="entry name" value="ZINC FINGER PROTEIN 294"/>
    <property type="match status" value="1"/>
</dbReference>
<gene>
    <name evidence="3" type="ORF">SAMEA4029009_CIC11G00000002420</name>
</gene>
<dbReference type="GO" id="GO:0008270">
    <property type="term" value="F:zinc ion binding"/>
    <property type="evidence" value="ECO:0007669"/>
    <property type="project" value="UniProtKB-KW"/>
</dbReference>
<feature type="domain" description="E3 ubiquitin-protein ligase listerin ubiquitin conjugating" evidence="2">
    <location>
        <begin position="19"/>
        <end position="101"/>
    </location>
</feature>
<keyword evidence="1" id="KW-0863">Zinc-finger</keyword>
<comment type="subunit">
    <text evidence="1">Component of the ribosome quality control complex (RQC).</text>
</comment>
<dbReference type="GO" id="GO:0005829">
    <property type="term" value="C:cytosol"/>
    <property type="evidence" value="ECO:0007669"/>
    <property type="project" value="UniProtKB-UniRule"/>
</dbReference>
<comment type="function">
    <text evidence="1">E3 ubiquitin-protein ligase. Component of the ribosome quality control complex (RQC), a ribosome-associated complex that mediates ubiquitination and extraction of incompletely synthesized nascent chains for proteasomal degradation.</text>
</comment>
<dbReference type="GO" id="GO:0061630">
    <property type="term" value="F:ubiquitin protein ligase activity"/>
    <property type="evidence" value="ECO:0007669"/>
    <property type="project" value="UniProtKB-UniRule"/>
</dbReference>
<protein>
    <recommendedName>
        <fullName evidence="1">E3 ubiquitin-protein ligase listerin</fullName>
        <ecNumber evidence="1">2.3.2.27</ecNumber>
    </recommendedName>
    <alternativeName>
        <fullName evidence="1">RING-type E3 ubiquitin transferase listerin</fullName>
    </alternativeName>
</protein>
<accession>A0A1L0BTJ9</accession>
<dbReference type="InterPro" id="IPR039795">
    <property type="entry name" value="LTN1/Rkr1"/>
</dbReference>
<evidence type="ECO:0000256" key="1">
    <source>
        <dbReference type="RuleBase" id="RU367090"/>
    </source>
</evidence>
<dbReference type="PANTHER" id="PTHR12389:SF0">
    <property type="entry name" value="E3 UBIQUITIN-PROTEIN LIGASE LISTERIN"/>
    <property type="match status" value="1"/>
</dbReference>
<dbReference type="GO" id="GO:0072344">
    <property type="term" value="P:rescue of stalled ribosome"/>
    <property type="evidence" value="ECO:0007669"/>
    <property type="project" value="UniProtKB-UniRule"/>
</dbReference>
<dbReference type="GO" id="GO:0016567">
    <property type="term" value="P:protein ubiquitination"/>
    <property type="evidence" value="ECO:0007669"/>
    <property type="project" value="UniProtKB-UniPathway"/>
</dbReference>
<dbReference type="GO" id="GO:1990112">
    <property type="term" value="C:RQC complex"/>
    <property type="evidence" value="ECO:0007669"/>
    <property type="project" value="UniProtKB-UniRule"/>
</dbReference>
<dbReference type="EC" id="2.3.2.27" evidence="1"/>
<dbReference type="GO" id="GO:0043023">
    <property type="term" value="F:ribosomal large subunit binding"/>
    <property type="evidence" value="ECO:0007669"/>
    <property type="project" value="TreeGrafter"/>
</dbReference>
<organism evidence="3 4">
    <name type="scientific">Sungouiella intermedia</name>
    <dbReference type="NCBI Taxonomy" id="45354"/>
    <lineage>
        <taxon>Eukaryota</taxon>
        <taxon>Fungi</taxon>
        <taxon>Dikarya</taxon>
        <taxon>Ascomycota</taxon>
        <taxon>Saccharomycotina</taxon>
        <taxon>Pichiomycetes</taxon>
        <taxon>Metschnikowiaceae</taxon>
        <taxon>Sungouiella</taxon>
    </lineage>
</organism>
<comment type="pathway">
    <text evidence="1">Protein modification; protein ubiquitination.</text>
</comment>
<evidence type="ECO:0000259" key="2">
    <source>
        <dbReference type="Pfam" id="PF23009"/>
    </source>
</evidence>
<evidence type="ECO:0000313" key="3">
    <source>
        <dbReference type="EMBL" id="SGZ54595.1"/>
    </source>
</evidence>
<keyword evidence="1" id="KW-0479">Metal-binding</keyword>
<comment type="catalytic activity">
    <reaction evidence="1">
        <text>S-ubiquitinyl-[E2 ubiquitin-conjugating enzyme]-L-cysteine + [acceptor protein]-L-lysine = [E2 ubiquitin-conjugating enzyme]-L-cysteine + N(6)-ubiquitinyl-[acceptor protein]-L-lysine.</text>
        <dbReference type="EC" id="2.3.2.27"/>
    </reaction>
</comment>
<name>A0A1L0BTJ9_9ASCO</name>
<dbReference type="InterPro" id="IPR054478">
    <property type="entry name" value="LTN1_UBC"/>
</dbReference>
<sequence length="125" mass="14235">MLEEVDSQKNKLVERDENLTIKVNRVINEIKSVYVIDEQTMEMVVKIPETFPLSNVSVEGPVRLGVKENQWKAWLLASQRVISLTNGSIFDCVELFNKNVNLHFSGFEECAICYSIFAPGSFSTF</sequence>
<dbReference type="Proteomes" id="UP000182259">
    <property type="component" value="Chromosome III"/>
</dbReference>
<dbReference type="EMBL" id="LT635766">
    <property type="protein sequence ID" value="SGZ54595.1"/>
    <property type="molecule type" value="Genomic_DNA"/>
</dbReference>
<keyword evidence="1" id="KW-0833">Ubl conjugation pathway</keyword>
<dbReference type="UniPathway" id="UPA00143"/>
<dbReference type="AlphaFoldDB" id="A0A1L0BTJ9"/>